<dbReference type="PANTHER" id="PTHR46579">
    <property type="entry name" value="F5/8 TYPE C DOMAIN-CONTAINING PROTEIN-RELATED"/>
    <property type="match status" value="1"/>
</dbReference>
<sequence length="602" mass="69306">MGSTPKATKSQGNTKALVSLSSFAYLFQQAIVINYRMTIEGHQIESQAWKAAKTHAERDSLFKQSGVRYSILNELPYWNPIKFVVVEPMHLLSGILEWHARQVWQIDEVAVELKKDKKFIVAQWPESENYFDKDEYEVLREAKTNTNNNTINLQLLQDALMEIEDEMLMEDQVNTPLVFTSDDLKLIRRVITQTKIPSWLNRPSPIFGDASAGKVQSANWINFFTIFMPFAITELQKPSQCELVESWYHLAMVAELAMEYKVDESLIQQYIFQLTSYRSNLQEYYPELLATPNHHMAFHLPRQLCAFGPANFLASWHFEQINGILQKVASNNKISEMDFTILRHAGRASNLGILLESRDLPTLVAKMAPRFSQQKKLRSLLGDMNEVKYKIKEILDQEKLSKFRTNLLLTAHLHHRVIQLLNQKYGKSRLKYVNKHKGDFKPDETVVPTVAKSIHSFKQAGLTYTDTTDKGSSSITYMLDSKQKLFGTIVHIFEMVLFETTGKGQRIHKQHTFVCVQRLEKLSPFDEMKNPYSRSCPGLGIKLFYSPSEMEKANQLRFCDLVTPDQIMYHTATFLHEKSALGTEHHTIAVRSLDQSRAGLIE</sequence>
<dbReference type="PANTHER" id="PTHR46579:SF1">
    <property type="entry name" value="F5_8 TYPE C DOMAIN-CONTAINING PROTEIN"/>
    <property type="match status" value="1"/>
</dbReference>
<reference evidence="1 2" key="1">
    <citation type="submission" date="2015-08" db="EMBL/GenBank/DDBJ databases">
        <title>Next Generation Sequencing and Analysis of the Genome of Puccinia sorghi L Schw, the Causal Agent of Maize Common Rust.</title>
        <authorList>
            <person name="Rochi L."/>
            <person name="Burguener G."/>
            <person name="Darino M."/>
            <person name="Turjanski A."/>
            <person name="Kreff E."/>
            <person name="Dieguez M.J."/>
            <person name="Sacco F."/>
        </authorList>
    </citation>
    <scope>NUCLEOTIDE SEQUENCE [LARGE SCALE GENOMIC DNA]</scope>
    <source>
        <strain evidence="1 2">RO10H11247</strain>
    </source>
</reference>
<dbReference type="STRING" id="27349.A0A0L6VV36"/>
<dbReference type="AlphaFoldDB" id="A0A0L6VV36"/>
<evidence type="ECO:0000313" key="2">
    <source>
        <dbReference type="Proteomes" id="UP000037035"/>
    </source>
</evidence>
<evidence type="ECO:0000313" key="1">
    <source>
        <dbReference type="EMBL" id="KNZ64472.1"/>
    </source>
</evidence>
<comment type="caution">
    <text evidence="1">The sequence shown here is derived from an EMBL/GenBank/DDBJ whole genome shotgun (WGS) entry which is preliminary data.</text>
</comment>
<dbReference type="VEuPathDB" id="FungiDB:VP01_1024g3"/>
<dbReference type="Proteomes" id="UP000037035">
    <property type="component" value="Unassembled WGS sequence"/>
</dbReference>
<dbReference type="OrthoDB" id="2507524at2759"/>
<gene>
    <name evidence="1" type="ORF">VP01_1024g3</name>
</gene>
<name>A0A0L6VV36_9BASI</name>
<keyword evidence="2" id="KW-1185">Reference proteome</keyword>
<protein>
    <submittedName>
        <fullName evidence="1">Uncharacterized protein</fullName>
    </submittedName>
</protein>
<dbReference type="EMBL" id="LAVV01000277">
    <property type="protein sequence ID" value="KNZ64472.1"/>
    <property type="molecule type" value="Genomic_DNA"/>
</dbReference>
<organism evidence="1 2">
    <name type="scientific">Puccinia sorghi</name>
    <dbReference type="NCBI Taxonomy" id="27349"/>
    <lineage>
        <taxon>Eukaryota</taxon>
        <taxon>Fungi</taxon>
        <taxon>Dikarya</taxon>
        <taxon>Basidiomycota</taxon>
        <taxon>Pucciniomycotina</taxon>
        <taxon>Pucciniomycetes</taxon>
        <taxon>Pucciniales</taxon>
        <taxon>Pucciniaceae</taxon>
        <taxon>Puccinia</taxon>
    </lineage>
</organism>
<accession>A0A0L6VV36</accession>
<proteinExistence type="predicted"/>